<dbReference type="Proteomes" id="UP000280834">
    <property type="component" value="Unassembled WGS sequence"/>
</dbReference>
<dbReference type="AlphaFoldDB" id="A0A3P7W6Y3"/>
<keyword evidence="1 2" id="KW-0728">SH3 domain</keyword>
<evidence type="ECO:0000313" key="4">
    <source>
        <dbReference type="EMBL" id="VDO13278.1"/>
    </source>
</evidence>
<evidence type="ECO:0000259" key="3">
    <source>
        <dbReference type="PROSITE" id="PS50002"/>
    </source>
</evidence>
<evidence type="ECO:0000256" key="1">
    <source>
        <dbReference type="ARBA" id="ARBA00022443"/>
    </source>
</evidence>
<keyword evidence="5" id="KW-1185">Reference proteome</keyword>
<sequence>MLNGSATSNENDSLFVALYDFHGVGEEQLSLKRGQYDCFAKQNSILLVHTSLNYGLPGTKEMKITSLGDHVRVIGHNKAGEWCEAQLVNTRRENSRRTGCIGWVPSSYIAPSNSLEKHSWYLSYICMAK</sequence>
<evidence type="ECO:0000256" key="2">
    <source>
        <dbReference type="PROSITE-ProRule" id="PRU00192"/>
    </source>
</evidence>
<feature type="domain" description="SH3" evidence="3">
    <location>
        <begin position="10"/>
        <end position="114"/>
    </location>
</feature>
<dbReference type="Gene3D" id="2.30.30.40">
    <property type="entry name" value="SH3 Domains"/>
    <property type="match status" value="1"/>
</dbReference>
<dbReference type="EMBL" id="UZAG01002346">
    <property type="protein sequence ID" value="VDO13278.1"/>
    <property type="molecule type" value="Genomic_DNA"/>
</dbReference>
<dbReference type="PROSITE" id="PS50002">
    <property type="entry name" value="SH3"/>
    <property type="match status" value="1"/>
</dbReference>
<dbReference type="InterPro" id="IPR036028">
    <property type="entry name" value="SH3-like_dom_sf"/>
</dbReference>
<proteinExistence type="predicted"/>
<gene>
    <name evidence="4" type="ORF">BTMF_LOCUS2758</name>
</gene>
<reference evidence="4 5" key="1">
    <citation type="submission" date="2018-11" db="EMBL/GenBank/DDBJ databases">
        <authorList>
            <consortium name="Pathogen Informatics"/>
        </authorList>
    </citation>
    <scope>NUCLEOTIDE SEQUENCE [LARGE SCALE GENOMIC DNA]</scope>
</reference>
<protein>
    <recommendedName>
        <fullName evidence="3">SH3 domain-containing protein</fullName>
    </recommendedName>
</protein>
<name>A0A3P7W6Y3_9BILA</name>
<organism evidence="4 5">
    <name type="scientific">Brugia timori</name>
    <dbReference type="NCBI Taxonomy" id="42155"/>
    <lineage>
        <taxon>Eukaryota</taxon>
        <taxon>Metazoa</taxon>
        <taxon>Ecdysozoa</taxon>
        <taxon>Nematoda</taxon>
        <taxon>Chromadorea</taxon>
        <taxon>Rhabditida</taxon>
        <taxon>Spirurina</taxon>
        <taxon>Spiruromorpha</taxon>
        <taxon>Filarioidea</taxon>
        <taxon>Onchocercidae</taxon>
        <taxon>Brugia</taxon>
    </lineage>
</organism>
<accession>A0A3P7W6Y3</accession>
<evidence type="ECO:0000313" key="5">
    <source>
        <dbReference type="Proteomes" id="UP000280834"/>
    </source>
</evidence>
<dbReference type="SUPFAM" id="SSF50044">
    <property type="entry name" value="SH3-domain"/>
    <property type="match status" value="1"/>
</dbReference>
<dbReference type="InterPro" id="IPR001452">
    <property type="entry name" value="SH3_domain"/>
</dbReference>